<organism evidence="8 9">
    <name type="scientific">Ensete ventricosum</name>
    <name type="common">Abyssinian banana</name>
    <name type="synonym">Musa ensete</name>
    <dbReference type="NCBI Taxonomy" id="4639"/>
    <lineage>
        <taxon>Eukaryota</taxon>
        <taxon>Viridiplantae</taxon>
        <taxon>Streptophyta</taxon>
        <taxon>Embryophyta</taxon>
        <taxon>Tracheophyta</taxon>
        <taxon>Spermatophyta</taxon>
        <taxon>Magnoliopsida</taxon>
        <taxon>Liliopsida</taxon>
        <taxon>Zingiberales</taxon>
        <taxon>Musaceae</taxon>
        <taxon>Ensete</taxon>
    </lineage>
</organism>
<evidence type="ECO:0000256" key="5">
    <source>
        <dbReference type="ARBA" id="ARBA00029433"/>
    </source>
</evidence>
<comment type="subcellular location">
    <subcellularLocation>
        <location evidence="6 7">Cytoplasm</location>
    </subcellularLocation>
    <subcellularLocation>
        <location evidence="6 7">Cytoplasmic vesicle</location>
        <location evidence="6 7">COPI-coated vesicle membrane</location>
        <topology evidence="6 7">Peripheral membrane protein</topology>
        <orientation evidence="6 7">Cytoplasmic side</orientation>
    </subcellularLocation>
    <subcellularLocation>
        <location evidence="6 7">Golgi apparatus membrane</location>
        <topology evidence="6 7">Peripheral membrane protein</topology>
        <orientation evidence="6 7">Cytoplasmic side</orientation>
    </subcellularLocation>
    <subcellularLocation>
        <location evidence="5">Endomembrane system</location>
        <topology evidence="5">Peripheral membrane protein</topology>
        <orientation evidence="5">Cytoplasmic side</orientation>
    </subcellularLocation>
</comment>
<evidence type="ECO:0000256" key="2">
    <source>
        <dbReference type="ARBA" id="ARBA00022448"/>
    </source>
</evidence>
<reference evidence="8 9" key="1">
    <citation type="journal article" date="2014" name="Agronomy (Basel)">
        <title>A Draft Genome Sequence for Ensete ventricosum, the Drought-Tolerant Tree Against Hunger.</title>
        <authorList>
            <person name="Harrison J."/>
            <person name="Moore K.A."/>
            <person name="Paszkiewicz K."/>
            <person name="Jones T."/>
            <person name="Grant M."/>
            <person name="Ambacheew D."/>
            <person name="Muzemil S."/>
            <person name="Studholme D.J."/>
        </authorList>
    </citation>
    <scope>NUCLEOTIDE SEQUENCE [LARGE SCALE GENOMIC DNA]</scope>
</reference>
<accession>A0A427A8S4</accession>
<comment type="similarity">
    <text evidence="1 6">Belongs to the adaptor complexes medium subunit family. Delta-COP subfamily.</text>
</comment>
<dbReference type="EMBL" id="AMZH03003345">
    <property type="protein sequence ID" value="RRT72627.1"/>
    <property type="molecule type" value="Genomic_DNA"/>
</dbReference>
<comment type="subunit">
    <text evidence="6">Oligomeric complex that consists of at least the alpha, beta, beta', gamma, delta, epsilon and zeta subunits.</text>
</comment>
<evidence type="ECO:0000313" key="8">
    <source>
        <dbReference type="EMBL" id="RRT72627.1"/>
    </source>
</evidence>
<dbReference type="GO" id="GO:0015031">
    <property type="term" value="P:protein transport"/>
    <property type="evidence" value="ECO:0007669"/>
    <property type="project" value="UniProtKB-KW"/>
</dbReference>
<keyword evidence="6" id="KW-0931">ER-Golgi transport</keyword>
<dbReference type="Proteomes" id="UP000287651">
    <property type="component" value="Unassembled WGS sequence"/>
</dbReference>
<dbReference type="GO" id="GO:0006890">
    <property type="term" value="P:retrograde vesicle-mediated transport, Golgi to endoplasmic reticulum"/>
    <property type="evidence" value="ECO:0007669"/>
    <property type="project" value="UniProtKB-UniRule"/>
</dbReference>
<evidence type="ECO:0000256" key="3">
    <source>
        <dbReference type="ARBA" id="ARBA00022490"/>
    </source>
</evidence>
<protein>
    <recommendedName>
        <fullName evidence="6">Coatomer subunit delta</fullName>
    </recommendedName>
</protein>
<dbReference type="GO" id="GO:0000139">
    <property type="term" value="C:Golgi membrane"/>
    <property type="evidence" value="ECO:0007669"/>
    <property type="project" value="UniProtKB-SubCell"/>
</dbReference>
<gene>
    <name evidence="8" type="ORF">B296_00034397</name>
</gene>
<dbReference type="InterPro" id="IPR036168">
    <property type="entry name" value="AP2_Mu_C_sf"/>
</dbReference>
<evidence type="ECO:0000256" key="6">
    <source>
        <dbReference type="RuleBase" id="RU364018"/>
    </source>
</evidence>
<keyword evidence="2 6" id="KW-0813">Transport</keyword>
<evidence type="ECO:0000256" key="4">
    <source>
        <dbReference type="ARBA" id="ARBA00022927"/>
    </source>
</evidence>
<evidence type="ECO:0000256" key="1">
    <source>
        <dbReference type="ARBA" id="ARBA00010516"/>
    </source>
</evidence>
<comment type="function">
    <text evidence="6">The coatomer is a cytosolic protein complex that binds to dilysine motifs and reversibly associates with Golgi non-clathrin-coated vesicles, which further mediate biosynthetic protein transport from the ER, via the Golgi up to the trans Golgi network. Coatomer complex is required for budding from Golgi membranes, and is essential for the retrograde Golgi-to-ER transport of dilysine-tagged proteins.</text>
</comment>
<comment type="caution">
    <text evidence="8">The sequence shown here is derived from an EMBL/GenBank/DDBJ whole genome shotgun (WGS) entry which is preliminary data.</text>
</comment>
<dbReference type="AlphaFoldDB" id="A0A427A8S4"/>
<dbReference type="GO" id="GO:0030126">
    <property type="term" value="C:COPI vesicle coat"/>
    <property type="evidence" value="ECO:0007669"/>
    <property type="project" value="UniProtKB-UniRule"/>
</dbReference>
<keyword evidence="6" id="KW-0333">Golgi apparatus</keyword>
<dbReference type="PANTHER" id="PTHR10121:SF0">
    <property type="entry name" value="COATOMER SUBUNIT DELTA"/>
    <property type="match status" value="1"/>
</dbReference>
<keyword evidence="6" id="KW-0968">Cytoplasmic vesicle</keyword>
<keyword evidence="6" id="KW-0472">Membrane</keyword>
<name>A0A427A8S4_ENSVE</name>
<dbReference type="SUPFAM" id="SSF49447">
    <property type="entry name" value="Second domain of Mu2 adaptin subunit (ap50) of ap2 adaptor"/>
    <property type="match status" value="1"/>
</dbReference>
<dbReference type="GO" id="GO:0006888">
    <property type="term" value="P:endoplasmic reticulum to Golgi vesicle-mediated transport"/>
    <property type="evidence" value="ECO:0007669"/>
    <property type="project" value="TreeGrafter"/>
</dbReference>
<dbReference type="InterPro" id="IPR027059">
    <property type="entry name" value="Coatomer_dsu"/>
</dbReference>
<evidence type="ECO:0000313" key="9">
    <source>
        <dbReference type="Proteomes" id="UP000287651"/>
    </source>
</evidence>
<keyword evidence="4 6" id="KW-0653">Protein transport</keyword>
<proteinExistence type="inferred from homology"/>
<keyword evidence="3 6" id="KW-0963">Cytoplasm</keyword>
<dbReference type="PANTHER" id="PTHR10121">
    <property type="entry name" value="COATOMER SUBUNIT DELTA"/>
    <property type="match status" value="1"/>
</dbReference>
<sequence length="90" mass="10266">MYIRDIYRYDSRNSTLEWSILLIDHSNRSGSMEFVVPPADSSLFFPIAISFTAASTYSDVKVVNVMPLRGNAPPKYSQRIQLISDTYQVI</sequence>
<dbReference type="GO" id="GO:0051645">
    <property type="term" value="P:Golgi localization"/>
    <property type="evidence" value="ECO:0007669"/>
    <property type="project" value="TreeGrafter"/>
</dbReference>
<evidence type="ECO:0000256" key="7">
    <source>
        <dbReference type="RuleBase" id="RU366052"/>
    </source>
</evidence>